<comment type="caution">
    <text evidence="8">The sequence shown here is derived from an EMBL/GenBank/DDBJ whole genome shotgun (WGS) entry which is preliminary data.</text>
</comment>
<keyword evidence="5 6" id="KW-0472">Membrane</keyword>
<evidence type="ECO:0000259" key="7">
    <source>
        <dbReference type="Pfam" id="PF00482"/>
    </source>
</evidence>
<feature type="transmembrane region" description="Helical" evidence="6">
    <location>
        <begin position="255"/>
        <end position="276"/>
    </location>
</feature>
<reference evidence="8" key="1">
    <citation type="journal article" date="2023" name="Int. J. Syst. Evol. Microbiol.">
        <title>Collibacillus ludicampi gen. nov., sp. nov., a new soil bacterium of the family Alicyclobacillaceae.</title>
        <authorList>
            <person name="Jojima T."/>
            <person name="Ioku Y."/>
            <person name="Fukuta Y."/>
            <person name="Shirasaka N."/>
            <person name="Matsumura Y."/>
            <person name="Mori M."/>
        </authorList>
    </citation>
    <scope>NUCLEOTIDE SEQUENCE</scope>
    <source>
        <strain evidence="8">TP075</strain>
    </source>
</reference>
<dbReference type="GO" id="GO:0005886">
    <property type="term" value="C:plasma membrane"/>
    <property type="evidence" value="ECO:0007669"/>
    <property type="project" value="UniProtKB-SubCell"/>
</dbReference>
<dbReference type="RefSeq" id="WP_282200629.1">
    <property type="nucleotide sequence ID" value="NZ_BOQE01000001.1"/>
</dbReference>
<dbReference type="Pfam" id="PF00482">
    <property type="entry name" value="T2SSF"/>
    <property type="match status" value="1"/>
</dbReference>
<proteinExistence type="predicted"/>
<organism evidence="8 9">
    <name type="scientific">Collibacillus ludicampi</name>
    <dbReference type="NCBI Taxonomy" id="2771369"/>
    <lineage>
        <taxon>Bacteria</taxon>
        <taxon>Bacillati</taxon>
        <taxon>Bacillota</taxon>
        <taxon>Bacilli</taxon>
        <taxon>Bacillales</taxon>
        <taxon>Alicyclobacillaceae</taxon>
        <taxon>Collibacillus</taxon>
    </lineage>
</organism>
<keyword evidence="2" id="KW-1003">Cell membrane</keyword>
<evidence type="ECO:0000313" key="8">
    <source>
        <dbReference type="EMBL" id="GIM47675.1"/>
    </source>
</evidence>
<comment type="subcellular location">
    <subcellularLocation>
        <location evidence="1">Cell membrane</location>
        <topology evidence="1">Multi-pass membrane protein</topology>
    </subcellularLocation>
</comment>
<feature type="domain" description="Type II secretion system protein GspF" evidence="7">
    <location>
        <begin position="127"/>
        <end position="244"/>
    </location>
</feature>
<keyword evidence="3 6" id="KW-0812">Transmembrane</keyword>
<dbReference type="AlphaFoldDB" id="A0AAV4LIP7"/>
<keyword evidence="4 6" id="KW-1133">Transmembrane helix</keyword>
<protein>
    <recommendedName>
        <fullName evidence="7">Type II secretion system protein GspF domain-containing protein</fullName>
    </recommendedName>
</protein>
<name>A0AAV4LIP7_9BACL</name>
<gene>
    <name evidence="8" type="ORF">DNHGIG_32240</name>
</gene>
<sequence>MMILLFAAFFVALYFALHWWNGRYERAAQSILRGHQDREERRTLQSLTAQLSLPTQLTLSSLHIWASLACAIASGIASKMWWHKTPVFGIVIGAAIPFQTVALRRQYYSRSYRKDVKTALLFAGAVFREGGTVENWVREVKDRLEGPLRKEFAAGAAQINQLGVSYFLRQMAETSPDPIFRVAMAGIYDNYQSTGDLREFINSVLQNLRQQEHVERSIKQKQKEFLKMFAFPAIFPLMMYLMFQPSVDALLAHSFQANVVLFVGVVGYAALLSVAYRLTRPKILG</sequence>
<feature type="transmembrane region" description="Helical" evidence="6">
    <location>
        <begin position="87"/>
        <end position="104"/>
    </location>
</feature>
<dbReference type="Proteomes" id="UP001057291">
    <property type="component" value="Unassembled WGS sequence"/>
</dbReference>
<evidence type="ECO:0000256" key="1">
    <source>
        <dbReference type="ARBA" id="ARBA00004651"/>
    </source>
</evidence>
<keyword evidence="9" id="KW-1185">Reference proteome</keyword>
<evidence type="ECO:0000256" key="6">
    <source>
        <dbReference type="SAM" id="Phobius"/>
    </source>
</evidence>
<evidence type="ECO:0000256" key="5">
    <source>
        <dbReference type="ARBA" id="ARBA00023136"/>
    </source>
</evidence>
<dbReference type="InterPro" id="IPR018076">
    <property type="entry name" value="T2SS_GspF_dom"/>
</dbReference>
<dbReference type="EMBL" id="BOQE01000001">
    <property type="protein sequence ID" value="GIM47675.1"/>
    <property type="molecule type" value="Genomic_DNA"/>
</dbReference>
<accession>A0AAV4LIP7</accession>
<feature type="transmembrane region" description="Helical" evidence="6">
    <location>
        <begin position="225"/>
        <end position="243"/>
    </location>
</feature>
<evidence type="ECO:0000256" key="3">
    <source>
        <dbReference type="ARBA" id="ARBA00022692"/>
    </source>
</evidence>
<evidence type="ECO:0000313" key="9">
    <source>
        <dbReference type="Proteomes" id="UP001057291"/>
    </source>
</evidence>
<evidence type="ECO:0000256" key="4">
    <source>
        <dbReference type="ARBA" id="ARBA00022989"/>
    </source>
</evidence>
<evidence type="ECO:0000256" key="2">
    <source>
        <dbReference type="ARBA" id="ARBA00022475"/>
    </source>
</evidence>